<evidence type="ECO:0000313" key="8">
    <source>
        <dbReference type="Proteomes" id="UP000824681"/>
    </source>
</evidence>
<comment type="catalytic activity">
    <reaction evidence="3">
        <text>[thioredoxin]-dithiol + NADP(+) = [thioredoxin]-disulfide + NADPH + H(+)</text>
        <dbReference type="Rhea" id="RHEA:20345"/>
        <dbReference type="Rhea" id="RHEA-COMP:10698"/>
        <dbReference type="Rhea" id="RHEA-COMP:10700"/>
        <dbReference type="ChEBI" id="CHEBI:15378"/>
        <dbReference type="ChEBI" id="CHEBI:29950"/>
        <dbReference type="ChEBI" id="CHEBI:50058"/>
        <dbReference type="ChEBI" id="CHEBI:57783"/>
        <dbReference type="ChEBI" id="CHEBI:58349"/>
        <dbReference type="EC" id="1.8.1.9"/>
    </reaction>
</comment>
<gene>
    <name evidence="7" type="primary">ahpF</name>
    <name evidence="7" type="ORF">Nocox_24400</name>
</gene>
<dbReference type="Proteomes" id="UP000824681">
    <property type="component" value="Chromosome"/>
</dbReference>
<evidence type="ECO:0000256" key="4">
    <source>
        <dbReference type="SAM" id="MobiDB-lite"/>
    </source>
</evidence>
<dbReference type="InterPro" id="IPR029063">
    <property type="entry name" value="SAM-dependent_MTases_sf"/>
</dbReference>
<feature type="compositionally biased region" description="Basic residues" evidence="4">
    <location>
        <begin position="330"/>
        <end position="348"/>
    </location>
</feature>
<evidence type="ECO:0000256" key="2">
    <source>
        <dbReference type="ARBA" id="ARBA00023002"/>
    </source>
</evidence>
<sequence>MNTKYDVVIVGGGAAGLSGALTLGRARRKVLVVDAGRPRNAPARGVHTFLTREGTPPHELLATGREEVAGYGGEIVTGTVVAAERLGGEEPGPFRVTLADGSAVEAERLLLATGLVDELPDVPGLAERWGKDVLHCPYCHGWEVRDRAIGVLSTGPLGVHQALLWRQWSERVTFFLHDGPLPDDEQREKLAARGVTVVEGRVTGVETDGDRLTGVRLAGGRVVACEALAVGTRLSARADLLPGLGLETAELVMAGHVIGTHVPADPTGATRVPGVWVAGNAVNVTDQVIAAAAGAVRAAAAINADLIEQESRRAVAALRTPAHGPANQHGHGHGQGHGQGHGHGHGHGHGNSGFEVPEGVTAEEFWDGRYGEQDRIWSGAPNVALVREAAGLPPGRALDLGCGEGADAIWLAQRGWRVTATDISQVALNRAAEEAARAGVADRIEWRRHDLATSFPEGSYDLVSASYLHSPVQLPREEVLRKAAAAVVPGGTLLITGHLGWPSWVEEPPVEVAFPTPGEVLDAVELTGPEWEVLTCEEFTRERTAPDGGPGTHVDYVIRARRRS</sequence>
<dbReference type="Pfam" id="PF13649">
    <property type="entry name" value="Methyltransf_25"/>
    <property type="match status" value="1"/>
</dbReference>
<evidence type="ECO:0000259" key="5">
    <source>
        <dbReference type="Pfam" id="PF07992"/>
    </source>
</evidence>
<proteinExistence type="predicted"/>
<dbReference type="SUPFAM" id="SSF53335">
    <property type="entry name" value="S-adenosyl-L-methionine-dependent methyltransferases"/>
    <property type="match status" value="1"/>
</dbReference>
<dbReference type="PRINTS" id="PR00368">
    <property type="entry name" value="FADPNR"/>
</dbReference>
<dbReference type="CDD" id="cd02440">
    <property type="entry name" value="AdoMet_MTases"/>
    <property type="match status" value="1"/>
</dbReference>
<keyword evidence="1" id="KW-0285">Flavoprotein</keyword>
<dbReference type="InterPro" id="IPR050097">
    <property type="entry name" value="Ferredoxin-NADP_redctase_2"/>
</dbReference>
<dbReference type="RefSeq" id="WP_020540162.1">
    <property type="nucleotide sequence ID" value="NZ_CP068985.1"/>
</dbReference>
<name>A0ABX8U4C4_9ACTN</name>
<dbReference type="SUPFAM" id="SSF51905">
    <property type="entry name" value="FAD/NAD(P)-binding domain"/>
    <property type="match status" value="1"/>
</dbReference>
<dbReference type="Gene3D" id="3.50.50.60">
    <property type="entry name" value="FAD/NAD(P)-binding domain"/>
    <property type="match status" value="2"/>
</dbReference>
<evidence type="ECO:0000259" key="6">
    <source>
        <dbReference type="Pfam" id="PF13649"/>
    </source>
</evidence>
<feature type="region of interest" description="Disordered" evidence="4">
    <location>
        <begin position="322"/>
        <end position="354"/>
    </location>
</feature>
<dbReference type="Pfam" id="PF07992">
    <property type="entry name" value="Pyr_redox_2"/>
    <property type="match status" value="1"/>
</dbReference>
<feature type="domain" description="FAD/NAD(P)-binding" evidence="5">
    <location>
        <begin position="5"/>
        <end position="293"/>
    </location>
</feature>
<evidence type="ECO:0000256" key="3">
    <source>
        <dbReference type="ARBA" id="ARBA00048132"/>
    </source>
</evidence>
<evidence type="ECO:0000256" key="1">
    <source>
        <dbReference type="ARBA" id="ARBA00022630"/>
    </source>
</evidence>
<keyword evidence="8" id="KW-1185">Reference proteome</keyword>
<dbReference type="Gene3D" id="3.40.50.150">
    <property type="entry name" value="Vaccinia Virus protein VP39"/>
    <property type="match status" value="1"/>
</dbReference>
<reference evidence="7 8" key="1">
    <citation type="journal article" date="2021" name="ACS Chem. Biol.">
        <title>Genomic-Led Discovery of a Novel Glycopeptide Antibiotic by Nonomuraea coxensis DSM 45129.</title>
        <authorList>
            <person name="Yushchuk O."/>
            <person name="Vior N.M."/>
            <person name="Andreo-Vidal A."/>
            <person name="Berini F."/>
            <person name="Ruckert C."/>
            <person name="Busche T."/>
            <person name="Binda E."/>
            <person name="Kalinowski J."/>
            <person name="Truman A.W."/>
            <person name="Marinelli F."/>
        </authorList>
    </citation>
    <scope>NUCLEOTIDE SEQUENCE [LARGE SCALE GENOMIC DNA]</scope>
    <source>
        <strain evidence="7 8">DSM 45129</strain>
    </source>
</reference>
<dbReference type="PRINTS" id="PR00469">
    <property type="entry name" value="PNDRDTASEII"/>
</dbReference>
<feature type="domain" description="Methyltransferase" evidence="6">
    <location>
        <begin position="398"/>
        <end position="491"/>
    </location>
</feature>
<organism evidence="7 8">
    <name type="scientific">Nonomuraea coxensis DSM 45129</name>
    <dbReference type="NCBI Taxonomy" id="1122611"/>
    <lineage>
        <taxon>Bacteria</taxon>
        <taxon>Bacillati</taxon>
        <taxon>Actinomycetota</taxon>
        <taxon>Actinomycetes</taxon>
        <taxon>Streptosporangiales</taxon>
        <taxon>Streptosporangiaceae</taxon>
        <taxon>Nonomuraea</taxon>
    </lineage>
</organism>
<dbReference type="PANTHER" id="PTHR48105">
    <property type="entry name" value="THIOREDOXIN REDUCTASE 1-RELATED-RELATED"/>
    <property type="match status" value="1"/>
</dbReference>
<dbReference type="InterPro" id="IPR041698">
    <property type="entry name" value="Methyltransf_25"/>
</dbReference>
<accession>A0ABX8U4C4</accession>
<dbReference type="EMBL" id="CP068985">
    <property type="protein sequence ID" value="QYC42483.1"/>
    <property type="molecule type" value="Genomic_DNA"/>
</dbReference>
<evidence type="ECO:0000313" key="7">
    <source>
        <dbReference type="EMBL" id="QYC42483.1"/>
    </source>
</evidence>
<keyword evidence="2" id="KW-0560">Oxidoreductase</keyword>
<dbReference type="InterPro" id="IPR036188">
    <property type="entry name" value="FAD/NAD-bd_sf"/>
</dbReference>
<protein>
    <submittedName>
        <fullName evidence="7">NADH dehydrogenase</fullName>
    </submittedName>
</protein>
<dbReference type="InterPro" id="IPR023753">
    <property type="entry name" value="FAD/NAD-binding_dom"/>
</dbReference>